<feature type="transmembrane region" description="Helical" evidence="1">
    <location>
        <begin position="71"/>
        <end position="93"/>
    </location>
</feature>
<gene>
    <name evidence="2" type="ORF">GJ744_000671</name>
</gene>
<dbReference type="Proteomes" id="UP000606974">
    <property type="component" value="Unassembled WGS sequence"/>
</dbReference>
<keyword evidence="3" id="KW-1185">Reference proteome</keyword>
<evidence type="ECO:0000313" key="2">
    <source>
        <dbReference type="EMBL" id="KAF7505509.1"/>
    </source>
</evidence>
<evidence type="ECO:0000313" key="3">
    <source>
        <dbReference type="Proteomes" id="UP000606974"/>
    </source>
</evidence>
<protein>
    <submittedName>
        <fullName evidence="2">Uncharacterized protein</fullName>
    </submittedName>
</protein>
<organism evidence="2 3">
    <name type="scientific">Endocarpon pusillum</name>
    <dbReference type="NCBI Taxonomy" id="364733"/>
    <lineage>
        <taxon>Eukaryota</taxon>
        <taxon>Fungi</taxon>
        <taxon>Dikarya</taxon>
        <taxon>Ascomycota</taxon>
        <taxon>Pezizomycotina</taxon>
        <taxon>Eurotiomycetes</taxon>
        <taxon>Chaetothyriomycetidae</taxon>
        <taxon>Verrucariales</taxon>
        <taxon>Verrucariaceae</taxon>
        <taxon>Endocarpon</taxon>
    </lineage>
</organism>
<feature type="transmembrane region" description="Helical" evidence="1">
    <location>
        <begin position="43"/>
        <end position="65"/>
    </location>
</feature>
<keyword evidence="1" id="KW-1133">Transmembrane helix</keyword>
<dbReference type="AlphaFoldDB" id="A0A8H7DZY4"/>
<sequence length="139" mass="15883">MKPLLHAKSRRKPSSLLHQLARALRRTAGILTSRAANWLIPRLSGSVGFFASVVLQGLDLIFPFFNHPVFLAQLCFQVAHFTAQFLSLLIALLRRAQFVLKFLYLRLFRRQFRLQLCSLNSQALVCLLPLHALSVFLKL</sequence>
<keyword evidence="1" id="KW-0472">Membrane</keyword>
<evidence type="ECO:0000256" key="1">
    <source>
        <dbReference type="SAM" id="Phobius"/>
    </source>
</evidence>
<proteinExistence type="predicted"/>
<accession>A0A8H7DZY4</accession>
<dbReference type="EMBL" id="JAACFV010000107">
    <property type="protein sequence ID" value="KAF7505509.1"/>
    <property type="molecule type" value="Genomic_DNA"/>
</dbReference>
<keyword evidence="1" id="KW-0812">Transmembrane</keyword>
<comment type="caution">
    <text evidence="2">The sequence shown here is derived from an EMBL/GenBank/DDBJ whole genome shotgun (WGS) entry which is preliminary data.</text>
</comment>
<reference evidence="2" key="1">
    <citation type="submission" date="2020-02" db="EMBL/GenBank/DDBJ databases">
        <authorList>
            <person name="Palmer J.M."/>
        </authorList>
    </citation>
    <scope>NUCLEOTIDE SEQUENCE</scope>
    <source>
        <strain evidence="2">EPUS1.4</strain>
        <tissue evidence="2">Thallus</tissue>
    </source>
</reference>
<name>A0A8H7DZY4_9EURO</name>